<evidence type="ECO:0000313" key="1">
    <source>
        <dbReference type="EMBL" id="DAF61145.1"/>
    </source>
</evidence>
<reference evidence="1" key="1">
    <citation type="journal article" date="2021" name="Proc. Natl. Acad. Sci. U.S.A.">
        <title>A Catalog of Tens of Thousands of Viruses from Human Metagenomes Reveals Hidden Associations with Chronic Diseases.</title>
        <authorList>
            <person name="Tisza M.J."/>
            <person name="Buck C.B."/>
        </authorList>
    </citation>
    <scope>NUCLEOTIDE SEQUENCE</scope>
    <source>
        <strain evidence="1">CtK5o5</strain>
    </source>
</reference>
<organism evidence="1">
    <name type="scientific">Myoviridae sp. ctK5o5</name>
    <dbReference type="NCBI Taxonomy" id="2827674"/>
    <lineage>
        <taxon>Viruses</taxon>
        <taxon>Duplodnaviria</taxon>
        <taxon>Heunggongvirae</taxon>
        <taxon>Uroviricota</taxon>
        <taxon>Caudoviricetes</taxon>
    </lineage>
</organism>
<accession>A0A8S5TCZ6</accession>
<proteinExistence type="predicted"/>
<protein>
    <submittedName>
        <fullName evidence="1">Uncharacterized protein</fullName>
    </submittedName>
</protein>
<sequence length="43" mass="5198">MVNKGRCLHRCRPYFFIYNEVEEKYKFNQGYFSPVMSSSAIRT</sequence>
<dbReference type="EMBL" id="BK032803">
    <property type="protein sequence ID" value="DAF61145.1"/>
    <property type="molecule type" value="Genomic_DNA"/>
</dbReference>
<name>A0A8S5TCZ6_9CAUD</name>